<reference evidence="2 3" key="1">
    <citation type="journal article" date="2011" name="Genome Res.">
        <title>Phylogeny-wide analysis of social amoeba genomes highlights ancient origins for complex intercellular communication.</title>
        <authorList>
            <person name="Heidel A.J."/>
            <person name="Lawal H.M."/>
            <person name="Felder M."/>
            <person name="Schilde C."/>
            <person name="Helps N.R."/>
            <person name="Tunggal B."/>
            <person name="Rivero F."/>
            <person name="John U."/>
            <person name="Schleicher M."/>
            <person name="Eichinger L."/>
            <person name="Platzer M."/>
            <person name="Noegel A.A."/>
            <person name="Schaap P."/>
            <person name="Gloeckner G."/>
        </authorList>
    </citation>
    <scope>NUCLEOTIDE SEQUENCE [LARGE SCALE GENOMIC DNA]</scope>
    <source>
        <strain evidence="3">ATCC 26659 / Pp 5 / PN500</strain>
    </source>
</reference>
<comment type="caution">
    <text evidence="2">The sequence shown here is derived from an EMBL/GenBank/DDBJ whole genome shotgun (WGS) entry which is preliminary data.</text>
</comment>
<dbReference type="EMBL" id="ADBJ01000044">
    <property type="protein sequence ID" value="EFA77099.1"/>
    <property type="molecule type" value="Genomic_DNA"/>
</dbReference>
<sequence>MFNNNNDENNNNNNSLNNEIGSIFNRNINNVGGTGNNININKDEFASLLEASPMTSPTSSPHNSSSRFLKVVKSKRKFSIKQQVLPLVAMICLASIVVSLVIISRNYSANNMPGNQTPFVVINDPELQQVAEASRAHLLNIHQGVITKLDFAILVLNPVGSWSLAAFHGDTLSNASRCVYLPFLAAAVKYVCEK</sequence>
<feature type="transmembrane region" description="Helical" evidence="1">
    <location>
        <begin position="84"/>
        <end position="103"/>
    </location>
</feature>
<evidence type="ECO:0000313" key="2">
    <source>
        <dbReference type="EMBL" id="EFA77099.1"/>
    </source>
</evidence>
<keyword evidence="1" id="KW-1133">Transmembrane helix</keyword>
<proteinExistence type="predicted"/>
<dbReference type="RefSeq" id="XP_020429228.1">
    <property type="nucleotide sequence ID" value="XM_020580641.1"/>
</dbReference>
<gene>
    <name evidence="2" type="ORF">PPL_09852</name>
</gene>
<dbReference type="GeneID" id="31365324"/>
<keyword evidence="3" id="KW-1185">Reference proteome</keyword>
<name>D3BP89_HETP5</name>
<accession>D3BP89</accession>
<evidence type="ECO:0000313" key="3">
    <source>
        <dbReference type="Proteomes" id="UP000001396"/>
    </source>
</evidence>
<keyword evidence="1" id="KW-0472">Membrane</keyword>
<dbReference type="InParanoid" id="D3BP89"/>
<dbReference type="AlphaFoldDB" id="D3BP89"/>
<evidence type="ECO:0000256" key="1">
    <source>
        <dbReference type="SAM" id="Phobius"/>
    </source>
</evidence>
<keyword evidence="1" id="KW-0812">Transmembrane</keyword>
<dbReference type="Proteomes" id="UP000001396">
    <property type="component" value="Unassembled WGS sequence"/>
</dbReference>
<protein>
    <submittedName>
        <fullName evidence="2">Golvesin</fullName>
    </submittedName>
</protein>
<organism evidence="2 3">
    <name type="scientific">Heterostelium pallidum (strain ATCC 26659 / Pp 5 / PN500)</name>
    <name type="common">Cellular slime mold</name>
    <name type="synonym">Polysphondylium pallidum</name>
    <dbReference type="NCBI Taxonomy" id="670386"/>
    <lineage>
        <taxon>Eukaryota</taxon>
        <taxon>Amoebozoa</taxon>
        <taxon>Evosea</taxon>
        <taxon>Eumycetozoa</taxon>
        <taxon>Dictyostelia</taxon>
        <taxon>Acytosteliales</taxon>
        <taxon>Acytosteliaceae</taxon>
        <taxon>Heterostelium</taxon>
    </lineage>
</organism>